<feature type="region of interest" description="Disordered" evidence="2">
    <location>
        <begin position="295"/>
        <end position="327"/>
    </location>
</feature>
<feature type="region of interest" description="Disordered" evidence="2">
    <location>
        <begin position="1"/>
        <end position="31"/>
    </location>
</feature>
<feature type="compositionally biased region" description="Acidic residues" evidence="2">
    <location>
        <begin position="554"/>
        <end position="564"/>
    </location>
</feature>
<accession>A0A9P4NBD7</accession>
<feature type="coiled-coil region" evidence="1">
    <location>
        <begin position="261"/>
        <end position="295"/>
    </location>
</feature>
<dbReference type="Proteomes" id="UP000800093">
    <property type="component" value="Unassembled WGS sequence"/>
</dbReference>
<reference evidence="5" key="1">
    <citation type="journal article" date="2020" name="Stud. Mycol.">
        <title>101 Dothideomycetes genomes: A test case for predicting lifestyles and emergence of pathogens.</title>
        <authorList>
            <person name="Haridas S."/>
            <person name="Albert R."/>
            <person name="Binder M."/>
            <person name="Bloem J."/>
            <person name="LaButti K."/>
            <person name="Salamov A."/>
            <person name="Andreopoulos B."/>
            <person name="Baker S."/>
            <person name="Barry K."/>
            <person name="Bills G."/>
            <person name="Bluhm B."/>
            <person name="Cannon C."/>
            <person name="Castanera R."/>
            <person name="Culley D."/>
            <person name="Daum C."/>
            <person name="Ezra D."/>
            <person name="Gonzalez J."/>
            <person name="Henrissat B."/>
            <person name="Kuo A."/>
            <person name="Liang C."/>
            <person name="Lipzen A."/>
            <person name="Lutzoni F."/>
            <person name="Magnuson J."/>
            <person name="Mondo S."/>
            <person name="Nolan M."/>
            <person name="Ohm R."/>
            <person name="Pangilinan J."/>
            <person name="Park H.-J."/>
            <person name="Ramirez L."/>
            <person name="Alfaro M."/>
            <person name="Sun H."/>
            <person name="Tritt A."/>
            <person name="Yoshinaga Y."/>
            <person name="Zwiers L.-H."/>
            <person name="Turgeon B."/>
            <person name="Goodwin S."/>
            <person name="Spatafora J."/>
            <person name="Crous P."/>
            <person name="Grigoriev I."/>
        </authorList>
    </citation>
    <scope>NUCLEOTIDE SEQUENCE [LARGE SCALE GENOMIC DNA]</scope>
    <source>
        <strain evidence="5">CBS 304.66</strain>
    </source>
</reference>
<organism evidence="4 5">
    <name type="scientific">Lojkania enalia</name>
    <dbReference type="NCBI Taxonomy" id="147567"/>
    <lineage>
        <taxon>Eukaryota</taxon>
        <taxon>Fungi</taxon>
        <taxon>Dikarya</taxon>
        <taxon>Ascomycota</taxon>
        <taxon>Pezizomycotina</taxon>
        <taxon>Dothideomycetes</taxon>
        <taxon>Pleosporomycetidae</taxon>
        <taxon>Pleosporales</taxon>
        <taxon>Pleosporales incertae sedis</taxon>
        <taxon>Lojkania</taxon>
    </lineage>
</organism>
<dbReference type="PANTHER" id="PTHR28190:SF1">
    <property type="entry name" value="NUCLEAR MIGRATION PROTEIN NUM1"/>
    <property type="match status" value="1"/>
</dbReference>
<protein>
    <recommendedName>
        <fullName evidence="3">PH domain-containing protein</fullName>
    </recommendedName>
</protein>
<feature type="compositionally biased region" description="Polar residues" evidence="2">
    <location>
        <begin position="651"/>
        <end position="662"/>
    </location>
</feature>
<feature type="compositionally biased region" description="Polar residues" evidence="2">
    <location>
        <begin position="1362"/>
        <end position="1379"/>
    </location>
</feature>
<feature type="domain" description="PH" evidence="3">
    <location>
        <begin position="1445"/>
        <end position="1556"/>
    </location>
</feature>
<evidence type="ECO:0000259" key="3">
    <source>
        <dbReference type="PROSITE" id="PS50003"/>
    </source>
</evidence>
<dbReference type="GO" id="GO:0032065">
    <property type="term" value="P:maintenance of protein location in cell cortex"/>
    <property type="evidence" value="ECO:0007669"/>
    <property type="project" value="InterPro"/>
</dbReference>
<feature type="compositionally biased region" description="Low complexity" evidence="2">
    <location>
        <begin position="687"/>
        <end position="699"/>
    </location>
</feature>
<dbReference type="InterPro" id="IPR011993">
    <property type="entry name" value="PH-like_dom_sf"/>
</dbReference>
<feature type="compositionally biased region" description="Polar residues" evidence="2">
    <location>
        <begin position="585"/>
        <end position="597"/>
    </location>
</feature>
<feature type="compositionally biased region" description="Low complexity" evidence="2">
    <location>
        <begin position="1302"/>
        <end position="1313"/>
    </location>
</feature>
<evidence type="ECO:0000313" key="4">
    <source>
        <dbReference type="EMBL" id="KAF2270124.1"/>
    </source>
</evidence>
<dbReference type="GO" id="GO:0005739">
    <property type="term" value="C:mitochondrion"/>
    <property type="evidence" value="ECO:0007669"/>
    <property type="project" value="TreeGrafter"/>
</dbReference>
<dbReference type="PANTHER" id="PTHR28190">
    <property type="entry name" value="NUCLEAR MIGRATION PROTEIN NUM1"/>
    <property type="match status" value="1"/>
</dbReference>
<feature type="compositionally biased region" description="Low complexity" evidence="2">
    <location>
        <begin position="1630"/>
        <end position="1646"/>
    </location>
</feature>
<feature type="compositionally biased region" description="Polar residues" evidence="2">
    <location>
        <begin position="1614"/>
        <end position="1625"/>
    </location>
</feature>
<feature type="compositionally biased region" description="Polar residues" evidence="2">
    <location>
        <begin position="1654"/>
        <end position="1669"/>
    </location>
</feature>
<evidence type="ECO:0000256" key="2">
    <source>
        <dbReference type="SAM" id="MobiDB-lite"/>
    </source>
</evidence>
<proteinExistence type="predicted"/>
<feature type="region of interest" description="Disordered" evidence="2">
    <location>
        <begin position="1274"/>
        <end position="1407"/>
    </location>
</feature>
<feature type="region of interest" description="Disordered" evidence="2">
    <location>
        <begin position="1150"/>
        <end position="1188"/>
    </location>
</feature>
<feature type="compositionally biased region" description="Basic and acidic residues" evidence="2">
    <location>
        <begin position="295"/>
        <end position="306"/>
    </location>
</feature>
<dbReference type="PROSITE" id="PS50003">
    <property type="entry name" value="PH_DOMAIN"/>
    <property type="match status" value="1"/>
</dbReference>
<evidence type="ECO:0000313" key="5">
    <source>
        <dbReference type="Proteomes" id="UP000800093"/>
    </source>
</evidence>
<feature type="compositionally biased region" description="Polar residues" evidence="2">
    <location>
        <begin position="138"/>
        <end position="149"/>
    </location>
</feature>
<feature type="region of interest" description="Disordered" evidence="2">
    <location>
        <begin position="431"/>
        <end position="701"/>
    </location>
</feature>
<feature type="compositionally biased region" description="Polar residues" evidence="2">
    <location>
        <begin position="1570"/>
        <end position="1592"/>
    </location>
</feature>
<feature type="region of interest" description="Disordered" evidence="2">
    <location>
        <begin position="1203"/>
        <end position="1253"/>
    </location>
</feature>
<feature type="region of interest" description="Disordered" evidence="2">
    <location>
        <begin position="129"/>
        <end position="171"/>
    </location>
</feature>
<feature type="compositionally biased region" description="Basic residues" evidence="2">
    <location>
        <begin position="1707"/>
        <end position="1718"/>
    </location>
</feature>
<sequence length="1759" mass="192606">MATTANPLPGAYSLEDHNGSDPFISSSHDAQRQRYSAFDNSQFSLYLNGSPAQAKRALQAHLSETTRRLQEASHLGNALVQQRKELEEKLKEVEKQEEDSDIGPELRNRLAELEKEFNEVGRETARVFVPKSRVPSGETDTTAGASVYSSEAHHSPSKVSVPSRKQRNQQPSRINDIALATEISTSLLSQLKELQAVLLEKDEALKAANLDRSQLQIEIEGLSQRLRTIDESESRLKDVNWNLETQVRDFEGLTKAATDKEHRLNQNLNLIKSEKAQLEREFEELKQMYAKLNDDNTSKAKQHETELSGLRRNVSMGETERGALQRKVDELASQNQELAKAVAYRMRSEDQMTGDETSPSDGAEEGDTITPEHSPPPSPSKATPRHGQLESETLKHSLHHAHRMIQQLKNNIHREKTEKIELKRMLQDARDELETNRSSIHGPGSAGKRRKNDKDVFKKPARPDRLGALRTGSQEIVVDDDEWEEHDGPQNTPSRRPRQIDSVPGAFPSGFSSAAETTEGFETANETSDAFETANERDGTATETDAFQTGAETLDGDSSDDLTETEGGGSSTARAARPSPLSIAGNRNSFQSTASTSGDDDDDDMDVKTPIQSQHPRYRLKLRQAGYRRSTARSNQDIFTNTPPIAKDSPASVNSNNSTPVQGKSLFAELGNMSGESEDGSVADGTPSRSSMLSPDSSPELMRRSVIGRSPLQSVSVPKPVMVDSSMMTEPAKLEQMGVSSISTQETQAEDPIVEGTPLPSLHLSPLLTQDTVPQSPIAVKQPLYTSAISAQGTEPISPVIEKIVPPPLSVSSIVHQTSEPKTVIPPLLRISSIAHQTSEPRTAISPSLGISSIAHQASEPKTEVRPPLDFSSITHQTSEPEIAVSPSLTISSLAQQSFEPREASVPREPARSPLLVSSIATQATEPLEPAKSTPHVMEKPQQTPLYISSLSTQASEPLEPSKPMPTIEERKPGPLYLSSHSTQATQPVEAHKPTPSHIFMLPSQCTEPIEPSKPEPPRISSFSSQFTDPIAAQKPVLPQISSFLSQSTKPLAPRQPPPPQISSFSSQSTKPIEPLKRSLSQASVITVQHTEPIRPVLISPNNRFSDVLVLQDTQPESPTLPAFLPNPSRPSTAHRVPAAFSLSEILFQETEPQEPSRPVTAHRTVPPSMPVVATSSQTAGSRDEATDSSKLGFFSSVLPWSKTGDANASPVNSRDGRPPLAPIASNAVQKDRSSSPPKSLQRSTTDEGTQTMVSADQIEKLLLARIQRHSGTISAAGIEKRMSPPASPKRSSIDHQRTPRRPGSSGSIRSRTASPPPLPADHKEVIAAATLKSPPQPTFPTTPGTMGPPAMPASAYKKRPQTPTIKTNTVSSPKTGGTTPRARYQQPRSDTARSGASSPITRQSSVSSFASEIDMRFNIGATPFAQSGLDPNTTDPRMIQAITQTMIGEFLWKYTRKAGREGMSENRHRRFFWVHPYTRTLYWSEQDPTTAGRAQLKAKSVAIEAVQVVTDDNPYPPGLHRKSLVVITPGRTIKFTAPTGQRHETWFNALSYLLMRTSEEVEGQKETNNEIQNEFNPSFRSSSRQTGRSRASYSSHISRRTSSPHHVQIPTLRHTSSQQQTTSADPRHGSMSGRLSSLSGVLRPSFSSRKSRASAQDATTYEQPNYQHSAEDFTRELMEKSERDMSHLEMENVRACCDGKHDVGHLHHSQKGRHSTRSRASLAGSMSSRSHSRAESHKHSSHIHHQNELEAANSGAGY</sequence>
<evidence type="ECO:0000256" key="1">
    <source>
        <dbReference type="SAM" id="Coils"/>
    </source>
</evidence>
<feature type="compositionally biased region" description="Polar residues" evidence="2">
    <location>
        <begin position="541"/>
        <end position="551"/>
    </location>
</feature>
<dbReference type="InterPro" id="IPR001849">
    <property type="entry name" value="PH_domain"/>
</dbReference>
<feature type="compositionally biased region" description="Polar residues" evidence="2">
    <location>
        <begin position="1235"/>
        <end position="1253"/>
    </location>
</feature>
<dbReference type="EMBL" id="ML986580">
    <property type="protein sequence ID" value="KAF2270124.1"/>
    <property type="molecule type" value="Genomic_DNA"/>
</dbReference>
<dbReference type="Pfam" id="PF12814">
    <property type="entry name" value="Mcp5_PH"/>
    <property type="match status" value="1"/>
</dbReference>
<keyword evidence="5" id="KW-1185">Reference proteome</keyword>
<feature type="compositionally biased region" description="Polar residues" evidence="2">
    <location>
        <begin position="1387"/>
        <end position="1407"/>
    </location>
</feature>
<dbReference type="OrthoDB" id="2149224at2759"/>
<feature type="region of interest" description="Disordered" evidence="2">
    <location>
        <begin position="1048"/>
        <end position="1075"/>
    </location>
</feature>
<dbReference type="InterPro" id="IPR053005">
    <property type="entry name" value="Nuclear_Pos-Cytoskel_Interact"/>
</dbReference>
<feature type="coiled-coil region" evidence="1">
    <location>
        <begin position="69"/>
        <end position="123"/>
    </location>
</feature>
<dbReference type="Gene3D" id="2.30.29.30">
    <property type="entry name" value="Pleckstrin-homology domain (PH domain)/Phosphotyrosine-binding domain (PTB)"/>
    <property type="match status" value="1"/>
</dbReference>
<gene>
    <name evidence="4" type="ORF">CC78DRAFT_574241</name>
</gene>
<dbReference type="SUPFAM" id="SSF50729">
    <property type="entry name" value="PH domain-like"/>
    <property type="match status" value="1"/>
</dbReference>
<feature type="compositionally biased region" description="Polar residues" evidence="2">
    <location>
        <begin position="632"/>
        <end position="643"/>
    </location>
</feature>
<dbReference type="GO" id="GO:0005938">
    <property type="term" value="C:cell cortex"/>
    <property type="evidence" value="ECO:0007669"/>
    <property type="project" value="InterPro"/>
</dbReference>
<dbReference type="InterPro" id="IPR024774">
    <property type="entry name" value="PH_dom-Mcp5-type"/>
</dbReference>
<feature type="region of interest" description="Disordered" evidence="2">
    <location>
        <begin position="1562"/>
        <end position="1671"/>
    </location>
</feature>
<feature type="compositionally biased region" description="Basic and acidic residues" evidence="2">
    <location>
        <begin position="452"/>
        <end position="467"/>
    </location>
</feature>
<dbReference type="CDD" id="cd13365">
    <property type="entry name" value="PH_PLC_plant-like"/>
    <property type="match status" value="1"/>
</dbReference>
<feature type="compositionally biased region" description="Basic and acidic residues" evidence="2">
    <location>
        <begin position="318"/>
        <end position="327"/>
    </location>
</feature>
<feature type="coiled-coil region" evidence="1">
    <location>
        <begin position="191"/>
        <end position="232"/>
    </location>
</feature>
<name>A0A9P4NBD7_9PLEO</name>
<keyword evidence="1" id="KW-0175">Coiled coil</keyword>
<feature type="region of interest" description="Disordered" evidence="2">
    <location>
        <begin position="347"/>
        <end position="389"/>
    </location>
</feature>
<feature type="region of interest" description="Disordered" evidence="2">
    <location>
        <begin position="1703"/>
        <end position="1759"/>
    </location>
</feature>
<feature type="compositionally biased region" description="Low complexity" evidence="2">
    <location>
        <begin position="1719"/>
        <end position="1730"/>
    </location>
</feature>
<dbReference type="GO" id="GO:0015631">
    <property type="term" value="F:tubulin binding"/>
    <property type="evidence" value="ECO:0007669"/>
    <property type="project" value="TreeGrafter"/>
</dbReference>
<dbReference type="GO" id="GO:0005543">
    <property type="term" value="F:phospholipid binding"/>
    <property type="evidence" value="ECO:0007669"/>
    <property type="project" value="InterPro"/>
</dbReference>
<dbReference type="GO" id="GO:0000226">
    <property type="term" value="P:microtubule cytoskeleton organization"/>
    <property type="evidence" value="ECO:0007669"/>
    <property type="project" value="TreeGrafter"/>
</dbReference>
<dbReference type="SMART" id="SM00233">
    <property type="entry name" value="PH"/>
    <property type="match status" value="1"/>
</dbReference>
<comment type="caution">
    <text evidence="4">The sequence shown here is derived from an EMBL/GenBank/DDBJ whole genome shotgun (WGS) entry which is preliminary data.</text>
</comment>